<feature type="compositionally biased region" description="Polar residues" evidence="1">
    <location>
        <begin position="492"/>
        <end position="505"/>
    </location>
</feature>
<dbReference type="AlphaFoldDB" id="A0A2A6B3P4"/>
<feature type="region of interest" description="Disordered" evidence="1">
    <location>
        <begin position="267"/>
        <end position="349"/>
    </location>
</feature>
<feature type="region of interest" description="Disordered" evidence="1">
    <location>
        <begin position="478"/>
        <end position="519"/>
    </location>
</feature>
<accession>A0A8R1YHQ6</accession>
<evidence type="ECO:0000313" key="2">
    <source>
        <dbReference type="EnsemblMetazoa" id="PPA23363.1"/>
    </source>
</evidence>
<dbReference type="Proteomes" id="UP000005239">
    <property type="component" value="Unassembled WGS sequence"/>
</dbReference>
<keyword evidence="3" id="KW-1185">Reference proteome</keyword>
<accession>A0A2A6B3P4</accession>
<organism evidence="2 3">
    <name type="scientific">Pristionchus pacificus</name>
    <name type="common">Parasitic nematode worm</name>
    <dbReference type="NCBI Taxonomy" id="54126"/>
    <lineage>
        <taxon>Eukaryota</taxon>
        <taxon>Metazoa</taxon>
        <taxon>Ecdysozoa</taxon>
        <taxon>Nematoda</taxon>
        <taxon>Chromadorea</taxon>
        <taxon>Rhabditida</taxon>
        <taxon>Rhabditina</taxon>
        <taxon>Diplogasteromorpha</taxon>
        <taxon>Diplogasteroidea</taxon>
        <taxon>Neodiplogasteridae</taxon>
        <taxon>Pristionchus</taxon>
    </lineage>
</organism>
<dbReference type="OrthoDB" id="5794722at2759"/>
<feature type="compositionally biased region" description="Basic and acidic residues" evidence="1">
    <location>
        <begin position="506"/>
        <end position="519"/>
    </location>
</feature>
<dbReference type="EnsemblMetazoa" id="PPA23363.1">
    <property type="protein sequence ID" value="PPA23363.1"/>
    <property type="gene ID" value="WBGene00112917"/>
</dbReference>
<feature type="region of interest" description="Disordered" evidence="1">
    <location>
        <begin position="557"/>
        <end position="615"/>
    </location>
</feature>
<name>A0A2A6B3P4_PRIPA</name>
<protein>
    <submittedName>
        <fullName evidence="2">Uncharacterized protein</fullName>
    </submittedName>
</protein>
<feature type="compositionally biased region" description="Basic and acidic residues" evidence="1">
    <location>
        <begin position="576"/>
        <end position="592"/>
    </location>
</feature>
<feature type="region of interest" description="Disordered" evidence="1">
    <location>
        <begin position="371"/>
        <end position="431"/>
    </location>
</feature>
<proteinExistence type="predicted"/>
<feature type="compositionally biased region" description="Basic and acidic residues" evidence="1">
    <location>
        <begin position="371"/>
        <end position="396"/>
    </location>
</feature>
<evidence type="ECO:0000313" key="3">
    <source>
        <dbReference type="Proteomes" id="UP000005239"/>
    </source>
</evidence>
<feature type="compositionally biased region" description="Basic and acidic residues" evidence="1">
    <location>
        <begin position="413"/>
        <end position="423"/>
    </location>
</feature>
<reference evidence="2" key="2">
    <citation type="submission" date="2022-06" db="UniProtKB">
        <authorList>
            <consortium name="EnsemblMetazoa"/>
        </authorList>
    </citation>
    <scope>IDENTIFICATION</scope>
    <source>
        <strain evidence="2">PS312</strain>
    </source>
</reference>
<reference evidence="3" key="1">
    <citation type="journal article" date="2008" name="Nat. Genet.">
        <title>The Pristionchus pacificus genome provides a unique perspective on nematode lifestyle and parasitism.</title>
        <authorList>
            <person name="Dieterich C."/>
            <person name="Clifton S.W."/>
            <person name="Schuster L.N."/>
            <person name="Chinwalla A."/>
            <person name="Delehaunty K."/>
            <person name="Dinkelacker I."/>
            <person name="Fulton L."/>
            <person name="Fulton R."/>
            <person name="Godfrey J."/>
            <person name="Minx P."/>
            <person name="Mitreva M."/>
            <person name="Roeseler W."/>
            <person name="Tian H."/>
            <person name="Witte H."/>
            <person name="Yang S.P."/>
            <person name="Wilson R.K."/>
            <person name="Sommer R.J."/>
        </authorList>
    </citation>
    <scope>NUCLEOTIDE SEQUENCE [LARGE SCALE GENOMIC DNA]</scope>
    <source>
        <strain evidence="3">PS312</strain>
    </source>
</reference>
<evidence type="ECO:0000256" key="1">
    <source>
        <dbReference type="SAM" id="MobiDB-lite"/>
    </source>
</evidence>
<feature type="region of interest" description="Disordered" evidence="1">
    <location>
        <begin position="669"/>
        <end position="689"/>
    </location>
</feature>
<feature type="compositionally biased region" description="Polar residues" evidence="1">
    <location>
        <begin position="305"/>
        <end position="316"/>
    </location>
</feature>
<sequence>MYGRPNTTKTDKWGRKKKETAVEYESDVEWLCFLDQRPMLALLFLLAIPALSIPVKQVAEVEYPKCDDKSDNVVRIFNTPGSENLPVQLSNVLMSTHDANFQPACNTTGGDITFPGEANLFKGVLINTEKIDARFVTMKLTMKKDDAEVGWLCIDGEAQNGLVDNSFCTFDFCNYYDGVINAQKICDALTQPGEYNLDEKTPFPLFMLFNPIPYEYRNIMTGMWKISTSLWLGDKPVFDWTFVGTDDSGWVHITKTGLTPSMWPGYRNQQNSGRPVPQPIQLPTRSFRDGQSREPYKDEFPPVGMQQQHSARSESGSHGVRPIAAPRLSLRRNEAPVVGSPPQQTDLWPHESWQLRRELLFVNLKESRSRYEASSEQLADSRYERTLSPYEQRREPVSAYSSSRYDGASQYDRSYERSRESSSRYEASPEQLAENRHVHTHLLGMIALRSMTGVTSGHESSSRYEASQKQLAASYYDRPFSPYEQRREPASPYSSSRYDGASQNDRSYERDDRRGRSHRRVSEFDNREYVVFCKYNALHMPFDKKKNVDDFDPELEAEEELVSQSNGARKKSVSNEVEKIEKEGETVDEAKNGDAISLGSPRKAAGNFKEAKASRKKRSRGVSGCSIKKDGGRFEYGYDDPDDFYDVSDDDLDGMDRYIKENYADHTFDSCESEDNSKDASSRDDSPLPDHVVRVQKCIIDAIKDPAAPEALHSIIEISVESCDNVTFLKTIEKALDDMVARDQWTRSGAMDRLAEYKTVSLLAKCIHQGLLTVEAFEALGVSESSPSQTARLLHAALAFYQSNAPELQGDYLTVSPTEFADIADDLCRSGEVSCVREALMGSPFLHADVVYQIMTVAAVNAGVARFLTELRHTEVDLPAASSLAFLLVSYCIESPACIDYNVYRMCPRPRKFLRRRAPSSGRLSIREDADGDCTENNYLEVA</sequence>
<feature type="compositionally biased region" description="Basic and acidic residues" evidence="1">
    <location>
        <begin position="286"/>
        <end position="300"/>
    </location>
</feature>
<gene>
    <name evidence="2" type="primary">WBGene00112917</name>
</gene>